<feature type="domain" description="Large ribosomal subunit protein bL25 L25" evidence="6">
    <location>
        <begin position="8"/>
        <end position="95"/>
    </location>
</feature>
<organism evidence="8 9">
    <name type="scientific">Geotalea uraniireducens</name>
    <dbReference type="NCBI Taxonomy" id="351604"/>
    <lineage>
        <taxon>Bacteria</taxon>
        <taxon>Pseudomonadati</taxon>
        <taxon>Thermodesulfobacteriota</taxon>
        <taxon>Desulfuromonadia</taxon>
        <taxon>Geobacterales</taxon>
        <taxon>Geobacteraceae</taxon>
        <taxon>Geotalea</taxon>
    </lineage>
</organism>
<dbReference type="EMBL" id="AP027151">
    <property type="protein sequence ID" value="BDV41791.1"/>
    <property type="molecule type" value="Genomic_DNA"/>
</dbReference>
<evidence type="ECO:0000313" key="8">
    <source>
        <dbReference type="EMBL" id="BDV41791.1"/>
    </source>
</evidence>
<dbReference type="Gene3D" id="2.40.240.10">
    <property type="entry name" value="Ribosomal Protein L25, Chain P"/>
    <property type="match status" value="1"/>
</dbReference>
<dbReference type="PANTHER" id="PTHR33284">
    <property type="entry name" value="RIBOSOMAL PROTEIN L25/GLN-TRNA SYNTHETASE, ANTI-CODON-BINDING DOMAIN-CONTAINING PROTEIN"/>
    <property type="match status" value="1"/>
</dbReference>
<evidence type="ECO:0000256" key="5">
    <source>
        <dbReference type="HAMAP-Rule" id="MF_01334"/>
    </source>
</evidence>
<name>A0ABM8EH86_9BACT</name>
<accession>A0ABM8EH86</accession>
<dbReference type="HAMAP" id="MF_01334">
    <property type="entry name" value="Ribosomal_bL25_CTC"/>
    <property type="match status" value="1"/>
</dbReference>
<keyword evidence="9" id="KW-1185">Reference proteome</keyword>
<dbReference type="InterPro" id="IPR020930">
    <property type="entry name" value="Ribosomal_uL5_bac-type"/>
</dbReference>
<dbReference type="InterPro" id="IPR001021">
    <property type="entry name" value="Ribosomal_bL25_long"/>
</dbReference>
<dbReference type="Pfam" id="PF01386">
    <property type="entry name" value="Ribosomal_L25p"/>
    <property type="match status" value="1"/>
</dbReference>
<gene>
    <name evidence="5 8" type="primary">rplY</name>
    <name evidence="5" type="synonym">ctc</name>
    <name evidence="8" type="ORF">GURASL_07140</name>
</gene>
<sequence length="197" mass="20490">MEQKAISIDLRTGLGKSAVRKLRVQGLAPGVVYGKGLEPVPVTVNAKELLTVIAGEGGQNNLIRLQGGGSLDGSTVIVADLQRTAIKGELVHVDLHKIDLAELVHVKVSVSVVGSAAGVKEGGLLDVVTHSLDIECLPGAIPEHVEVDVTNLAIGQSFHVSDLVLPEGVKALDDAKMTIASVHGRAKEQEEAAAPEE</sequence>
<dbReference type="CDD" id="cd00495">
    <property type="entry name" value="Ribosomal_L25_TL5_CTC"/>
    <property type="match status" value="1"/>
</dbReference>
<keyword evidence="2 5" id="KW-0694">RNA-binding</keyword>
<dbReference type="InterPro" id="IPR020057">
    <property type="entry name" value="Ribosomal_bL25_b-dom"/>
</dbReference>
<dbReference type="Pfam" id="PF14693">
    <property type="entry name" value="Ribosomal_TL5_C"/>
    <property type="match status" value="1"/>
</dbReference>
<dbReference type="RefSeq" id="WP_282001837.1">
    <property type="nucleotide sequence ID" value="NZ_AP027151.1"/>
</dbReference>
<dbReference type="InterPro" id="IPR020056">
    <property type="entry name" value="Rbsml_bL25/Gln-tRNA_synth_N"/>
</dbReference>
<comment type="subunit">
    <text evidence="5">Part of the 50S ribosomal subunit; part of the 5S rRNA/L5/L18/L25 subcomplex. Contacts the 5S rRNA. Binds to the 5S rRNA independently of L5 and L18.</text>
</comment>
<dbReference type="SUPFAM" id="SSF50715">
    <property type="entry name" value="Ribosomal protein L25-like"/>
    <property type="match status" value="1"/>
</dbReference>
<dbReference type="PANTHER" id="PTHR33284:SF1">
    <property type="entry name" value="RIBOSOMAL PROTEIN L25_GLN-TRNA SYNTHETASE, ANTI-CODON-BINDING DOMAIN-CONTAINING PROTEIN"/>
    <property type="match status" value="1"/>
</dbReference>
<evidence type="ECO:0000259" key="6">
    <source>
        <dbReference type="Pfam" id="PF01386"/>
    </source>
</evidence>
<evidence type="ECO:0000313" key="9">
    <source>
        <dbReference type="Proteomes" id="UP001317705"/>
    </source>
</evidence>
<comment type="similarity">
    <text evidence="5">Belongs to the bacterial ribosomal protein bL25 family. CTC subfamily.</text>
</comment>
<evidence type="ECO:0000256" key="4">
    <source>
        <dbReference type="ARBA" id="ARBA00023274"/>
    </source>
</evidence>
<dbReference type="InterPro" id="IPR011035">
    <property type="entry name" value="Ribosomal_bL25/Gln-tRNA_synth"/>
</dbReference>
<comment type="function">
    <text evidence="5">This is one of the proteins that binds to the 5S RNA in the ribosome where it forms part of the central protuberance.</text>
</comment>
<proteinExistence type="inferred from homology"/>
<evidence type="ECO:0000259" key="7">
    <source>
        <dbReference type="Pfam" id="PF14693"/>
    </source>
</evidence>
<dbReference type="GO" id="GO:0005840">
    <property type="term" value="C:ribosome"/>
    <property type="evidence" value="ECO:0007669"/>
    <property type="project" value="UniProtKB-KW"/>
</dbReference>
<evidence type="ECO:0000256" key="2">
    <source>
        <dbReference type="ARBA" id="ARBA00022884"/>
    </source>
</evidence>
<dbReference type="InterPro" id="IPR029751">
    <property type="entry name" value="Ribosomal_L25_dom"/>
</dbReference>
<dbReference type="NCBIfam" id="TIGR00731">
    <property type="entry name" value="bL25_bact_ctc"/>
    <property type="match status" value="1"/>
</dbReference>
<keyword evidence="1 5" id="KW-0699">rRNA-binding</keyword>
<protein>
    <recommendedName>
        <fullName evidence="5">Large ribosomal subunit protein bL25</fullName>
    </recommendedName>
    <alternativeName>
        <fullName evidence="5">General stress protein CTC</fullName>
    </alternativeName>
</protein>
<feature type="domain" description="Large ribosomal subunit protein bL25 beta" evidence="7">
    <location>
        <begin position="104"/>
        <end position="184"/>
    </location>
</feature>
<evidence type="ECO:0000256" key="1">
    <source>
        <dbReference type="ARBA" id="ARBA00022730"/>
    </source>
</evidence>
<dbReference type="InterPro" id="IPR037121">
    <property type="entry name" value="Ribosomal_bL25_C"/>
</dbReference>
<keyword evidence="4 5" id="KW-0687">Ribonucleoprotein</keyword>
<keyword evidence="3 5" id="KW-0689">Ribosomal protein</keyword>
<dbReference type="Proteomes" id="UP001317705">
    <property type="component" value="Chromosome"/>
</dbReference>
<reference evidence="8 9" key="1">
    <citation type="submission" date="2022-12" db="EMBL/GenBank/DDBJ databases">
        <title>Polyphasic characterization of Geotalea uranireducens NIT-SL11 newly isolated from a complex of sewage sludge and microbially reduced graphene oxide.</title>
        <authorList>
            <person name="Xie L."/>
            <person name="Yoshida N."/>
            <person name="Meng L."/>
        </authorList>
    </citation>
    <scope>NUCLEOTIDE SEQUENCE [LARGE SCALE GENOMIC DNA]</scope>
    <source>
        <strain evidence="8 9">NIT-SL11</strain>
    </source>
</reference>
<evidence type="ECO:0000256" key="3">
    <source>
        <dbReference type="ARBA" id="ARBA00022980"/>
    </source>
</evidence>
<dbReference type="Gene3D" id="2.170.120.20">
    <property type="entry name" value="Ribosomal protein L25, beta domain"/>
    <property type="match status" value="1"/>
</dbReference>